<evidence type="ECO:0000259" key="7">
    <source>
        <dbReference type="PROSITE" id="PS50198"/>
    </source>
</evidence>
<dbReference type="Gene3D" id="1.10.4030.10">
    <property type="entry name" value="Porin chaperone SurA, peptide-binding domain"/>
    <property type="match status" value="1"/>
</dbReference>
<dbReference type="RefSeq" id="WP_038078214.1">
    <property type="nucleotide sequence ID" value="NZ_AUND01000034.1"/>
</dbReference>
<evidence type="ECO:0000256" key="1">
    <source>
        <dbReference type="ARBA" id="ARBA00018370"/>
    </source>
</evidence>
<name>A0A074J8B5_9RHOB</name>
<dbReference type="PANTHER" id="PTHR47637">
    <property type="entry name" value="CHAPERONE SURA"/>
    <property type="match status" value="1"/>
</dbReference>
<keyword evidence="2 6" id="KW-0732">Signal</keyword>
<evidence type="ECO:0000313" key="8">
    <source>
        <dbReference type="EMBL" id="KEO51853.1"/>
    </source>
</evidence>
<feature type="domain" description="PpiC" evidence="7">
    <location>
        <begin position="160"/>
        <end position="263"/>
    </location>
</feature>
<dbReference type="STRING" id="1353537.TP2_10265"/>
<dbReference type="InterPro" id="IPR046357">
    <property type="entry name" value="PPIase_dom_sf"/>
</dbReference>
<dbReference type="Pfam" id="PF00639">
    <property type="entry name" value="Rotamase"/>
    <property type="match status" value="1"/>
</dbReference>
<dbReference type="Gene3D" id="3.10.50.40">
    <property type="match status" value="1"/>
</dbReference>
<dbReference type="InterPro" id="IPR000297">
    <property type="entry name" value="PPIase_PpiC"/>
</dbReference>
<evidence type="ECO:0000256" key="6">
    <source>
        <dbReference type="SAM" id="SignalP"/>
    </source>
</evidence>
<reference evidence="8 9" key="1">
    <citation type="submission" date="2013-07" db="EMBL/GenBank/DDBJ databases">
        <title>Thioclava pacifica DSM 10166 Genome Sequencing.</title>
        <authorList>
            <person name="Lai Q."/>
            <person name="Shao Z."/>
        </authorList>
    </citation>
    <scope>NUCLEOTIDE SEQUENCE [LARGE SCALE GENOMIC DNA]</scope>
    <source>
        <strain evidence="8 9">DSM 10166</strain>
    </source>
</reference>
<evidence type="ECO:0000256" key="2">
    <source>
        <dbReference type="ARBA" id="ARBA00022729"/>
    </source>
</evidence>
<keyword evidence="5" id="KW-0413">Isomerase</keyword>
<dbReference type="SUPFAM" id="SSF109998">
    <property type="entry name" value="Triger factor/SurA peptide-binding domain-like"/>
    <property type="match status" value="1"/>
</dbReference>
<accession>A0A074J8B5</accession>
<keyword evidence="5" id="KW-0697">Rotamase</keyword>
<keyword evidence="9" id="KW-1185">Reference proteome</keyword>
<feature type="signal peptide" evidence="6">
    <location>
        <begin position="1"/>
        <end position="26"/>
    </location>
</feature>
<dbReference type="InterPro" id="IPR027304">
    <property type="entry name" value="Trigger_fact/SurA_dom_sf"/>
</dbReference>
<dbReference type="Proteomes" id="UP000027432">
    <property type="component" value="Unassembled WGS sequence"/>
</dbReference>
<proteinExistence type="predicted"/>
<dbReference type="EMBL" id="AUND01000034">
    <property type="protein sequence ID" value="KEO51853.1"/>
    <property type="molecule type" value="Genomic_DNA"/>
</dbReference>
<dbReference type="PROSITE" id="PS50198">
    <property type="entry name" value="PPIC_PPIASE_2"/>
    <property type="match status" value="1"/>
</dbReference>
<organism evidence="8 9">
    <name type="scientific">Thioclava pacifica DSM 10166</name>
    <dbReference type="NCBI Taxonomy" id="1353537"/>
    <lineage>
        <taxon>Bacteria</taxon>
        <taxon>Pseudomonadati</taxon>
        <taxon>Pseudomonadota</taxon>
        <taxon>Alphaproteobacteria</taxon>
        <taxon>Rhodobacterales</taxon>
        <taxon>Paracoccaceae</taxon>
        <taxon>Thioclava</taxon>
    </lineage>
</organism>
<evidence type="ECO:0000256" key="5">
    <source>
        <dbReference type="PROSITE-ProRule" id="PRU00278"/>
    </source>
</evidence>
<evidence type="ECO:0000256" key="4">
    <source>
        <dbReference type="ARBA" id="ARBA00031484"/>
    </source>
</evidence>
<dbReference type="InterPro" id="IPR050280">
    <property type="entry name" value="OMP_Chaperone_SurA"/>
</dbReference>
<sequence length="409" mass="43486">MTMMTRLLTLLALVLTLPLAPRVAMAQAGNYTPVITVNGLGITDYEIDQREKFLKLLGTPQSTREDAEKALIEDRLRMWAGKQLGMKMNDEALTRGMAEFASRGKLSTEQFITLLGQNGIDPNTFRDFVSAGVIWREVVRARFAPLINVTSAEVDRAMMPESQTGKGVKVLISEAIIPAPPGQEAAAMAQARELSAAKGDGAFAALARKYSAAPTRDRGGRLEWMPIDKLPAQLRGPVLALKPGNATGPIQLNGAVAVFMLRAIGDGDAPSAPQDLSYMTLNLGASGSAQAAKLAAQAAADARVCNQLYTVAKGLPETAITLHAKVAQSEIPTDEALALAQLDPGETQILKRGGSDVLVMLCARNVADTKDAPAPDRKQVRASLEDQALGAYATGYLADLEAEAVIVRK</sequence>
<dbReference type="AlphaFoldDB" id="A0A074J8B5"/>
<evidence type="ECO:0000256" key="3">
    <source>
        <dbReference type="ARBA" id="ARBA00030642"/>
    </source>
</evidence>
<dbReference type="eggNOG" id="COG0760">
    <property type="taxonomic scope" value="Bacteria"/>
</dbReference>
<dbReference type="OrthoDB" id="9791746at2"/>
<evidence type="ECO:0000313" key="9">
    <source>
        <dbReference type="Proteomes" id="UP000027432"/>
    </source>
</evidence>
<dbReference type="SUPFAM" id="SSF54534">
    <property type="entry name" value="FKBP-like"/>
    <property type="match status" value="1"/>
</dbReference>
<comment type="caution">
    <text evidence="8">The sequence shown here is derived from an EMBL/GenBank/DDBJ whole genome shotgun (WGS) entry which is preliminary data.</text>
</comment>
<protein>
    <recommendedName>
        <fullName evidence="1">Parvulin-like PPIase</fullName>
    </recommendedName>
    <alternativeName>
        <fullName evidence="3">Peptidyl-prolyl cis-trans isomerase plp</fullName>
    </alternativeName>
    <alternativeName>
        <fullName evidence="4">Rotamase plp</fullName>
    </alternativeName>
</protein>
<dbReference type="PANTHER" id="PTHR47637:SF1">
    <property type="entry name" value="CHAPERONE SURA"/>
    <property type="match status" value="1"/>
</dbReference>
<feature type="chain" id="PRO_5007754328" description="Parvulin-like PPIase" evidence="6">
    <location>
        <begin position="27"/>
        <end position="409"/>
    </location>
</feature>
<gene>
    <name evidence="8" type="ORF">TP2_10265</name>
</gene>
<dbReference type="GO" id="GO:0003755">
    <property type="term" value="F:peptidyl-prolyl cis-trans isomerase activity"/>
    <property type="evidence" value="ECO:0007669"/>
    <property type="project" value="UniProtKB-KW"/>
</dbReference>